<protein>
    <submittedName>
        <fullName evidence="1">Uncharacterized protein</fullName>
    </submittedName>
</protein>
<proteinExistence type="predicted"/>
<evidence type="ECO:0000313" key="1">
    <source>
        <dbReference type="EMBL" id="EIM74593.1"/>
    </source>
</evidence>
<evidence type="ECO:0000313" key="2">
    <source>
        <dbReference type="Proteomes" id="UP000005551"/>
    </source>
</evidence>
<name>I5BYE1_9BACT</name>
<sequence>MKGEWHKLKLPKGRVDTLYYTLLTRPLERKEVSDEDLEQLAVTYCRYKFKTEGLQKEVALLRQGYAREFDAWISKINTIVKNFKAELFLQDPDLLQVVQGDDGKYRVCLGEEGFTRMDLPRNPGDRVMPAELKRV</sequence>
<accession>I5BYE1</accession>
<reference evidence="1 2" key="1">
    <citation type="submission" date="2012-05" db="EMBL/GenBank/DDBJ databases">
        <title>Genome sequence of Nitritalea halalkaliphila LW7.</title>
        <authorList>
            <person name="Jangir P.K."/>
            <person name="Singh A."/>
            <person name="Shivaji S."/>
            <person name="Sharma R."/>
        </authorList>
    </citation>
    <scope>NUCLEOTIDE SEQUENCE [LARGE SCALE GENOMIC DNA]</scope>
    <source>
        <strain evidence="1 2">LW7</strain>
    </source>
</reference>
<gene>
    <name evidence="1" type="ORF">A3SI_15478</name>
</gene>
<dbReference type="Proteomes" id="UP000005551">
    <property type="component" value="Unassembled WGS sequence"/>
</dbReference>
<dbReference type="AlphaFoldDB" id="I5BYE1"/>
<dbReference type="STRING" id="1189621.A3SI_15478"/>
<dbReference type="EMBL" id="AJYA01000040">
    <property type="protein sequence ID" value="EIM74593.1"/>
    <property type="molecule type" value="Genomic_DNA"/>
</dbReference>
<keyword evidence="2" id="KW-1185">Reference proteome</keyword>
<comment type="caution">
    <text evidence="1">The sequence shown here is derived from an EMBL/GenBank/DDBJ whole genome shotgun (WGS) entry which is preliminary data.</text>
</comment>
<organism evidence="1 2">
    <name type="scientific">Nitritalea halalkaliphila LW7</name>
    <dbReference type="NCBI Taxonomy" id="1189621"/>
    <lineage>
        <taxon>Bacteria</taxon>
        <taxon>Pseudomonadati</taxon>
        <taxon>Bacteroidota</taxon>
        <taxon>Cytophagia</taxon>
        <taxon>Cytophagales</taxon>
        <taxon>Cyclobacteriaceae</taxon>
        <taxon>Nitritalea</taxon>
    </lineage>
</organism>